<dbReference type="InterPro" id="IPR001279">
    <property type="entry name" value="Metallo-B-lactamas"/>
</dbReference>
<comment type="caution">
    <text evidence="2">The sequence shown here is derived from an EMBL/GenBank/DDBJ whole genome shotgun (WGS) entry which is preliminary data.</text>
</comment>
<name>A0ABN2JEL7_9ACTN</name>
<dbReference type="EMBL" id="BAAAME010000001">
    <property type="protein sequence ID" value="GAA1724325.1"/>
    <property type="molecule type" value="Genomic_DNA"/>
</dbReference>
<evidence type="ECO:0000313" key="2">
    <source>
        <dbReference type="EMBL" id="GAA1724325.1"/>
    </source>
</evidence>
<dbReference type="InterPro" id="IPR036388">
    <property type="entry name" value="WH-like_DNA-bd_sf"/>
</dbReference>
<dbReference type="Gene3D" id="3.60.15.10">
    <property type="entry name" value="Ribonuclease Z/Hydroxyacylglutathione hydrolase-like"/>
    <property type="match status" value="1"/>
</dbReference>
<dbReference type="PANTHER" id="PTHR23131">
    <property type="entry name" value="ENDORIBONUCLEASE LACTB2"/>
    <property type="match status" value="1"/>
</dbReference>
<evidence type="ECO:0000313" key="3">
    <source>
        <dbReference type="Proteomes" id="UP001501057"/>
    </source>
</evidence>
<dbReference type="Pfam" id="PF00753">
    <property type="entry name" value="Lactamase_B"/>
    <property type="match status" value="1"/>
</dbReference>
<gene>
    <name evidence="2" type="ORF">GCM10009710_01420</name>
</gene>
<dbReference type="InterPro" id="IPR036866">
    <property type="entry name" value="RibonucZ/Hydroxyglut_hydro"/>
</dbReference>
<sequence>MTAPDAWWGDLGCHQAARGVHRIPLTMPNDGLRAVNVYAIEVADGLVLVDGGWAVDSAFEELRAALARIDRTPREISDVYVTHVHRDHYTFAVRLRERYGTRVHLGAPEAPGLAAVRRLASNVPASSLRELARSGAADLGARVEAATAPLPFDTGDWSDPDGWVEPGPIDLGGRVLEAVATPGHTKGHVVYHDLEHGLLFSGDHVLPTITPSIGFELGPWDLPLKHFLTSLELLLGRPDARLLPAHGYPTDSVHERVRALLEHHRARFDEVQAAVREAGGRASALEVAQRLRWTRRLTPFQDLDDFNSMIAVCETIAHLDVLVDRDELDSGLTGGVEIFRA</sequence>
<dbReference type="InterPro" id="IPR050662">
    <property type="entry name" value="Sec-metab_biosynth-thioest"/>
</dbReference>
<evidence type="ECO:0000259" key="1">
    <source>
        <dbReference type="SMART" id="SM00849"/>
    </source>
</evidence>
<dbReference type="SUPFAM" id="SSF56281">
    <property type="entry name" value="Metallo-hydrolase/oxidoreductase"/>
    <property type="match status" value="1"/>
</dbReference>
<feature type="domain" description="Metallo-beta-lactamase" evidence="1">
    <location>
        <begin position="34"/>
        <end position="246"/>
    </location>
</feature>
<dbReference type="PANTHER" id="PTHR23131:SF4">
    <property type="entry name" value="METALLO-BETA-LACTAMASE SUPERFAMILY POTEIN"/>
    <property type="match status" value="1"/>
</dbReference>
<accession>A0ABN2JEL7</accession>
<protein>
    <submittedName>
        <fullName evidence="2">MBL fold metallo-hydrolase</fullName>
    </submittedName>
</protein>
<dbReference type="Gene3D" id="1.10.10.10">
    <property type="entry name" value="Winged helix-like DNA-binding domain superfamily/Winged helix DNA-binding domain"/>
    <property type="match status" value="1"/>
</dbReference>
<organism evidence="2 3">
    <name type="scientific">Aeromicrobium alkaliterrae</name>
    <dbReference type="NCBI Taxonomy" id="302168"/>
    <lineage>
        <taxon>Bacteria</taxon>
        <taxon>Bacillati</taxon>
        <taxon>Actinomycetota</taxon>
        <taxon>Actinomycetes</taxon>
        <taxon>Propionibacteriales</taxon>
        <taxon>Nocardioidaceae</taxon>
        <taxon>Aeromicrobium</taxon>
    </lineage>
</organism>
<keyword evidence="3" id="KW-1185">Reference proteome</keyword>
<dbReference type="Proteomes" id="UP001501057">
    <property type="component" value="Unassembled WGS sequence"/>
</dbReference>
<dbReference type="RefSeq" id="WP_344196667.1">
    <property type="nucleotide sequence ID" value="NZ_BAAAME010000001.1"/>
</dbReference>
<dbReference type="SMART" id="SM00849">
    <property type="entry name" value="Lactamase_B"/>
    <property type="match status" value="1"/>
</dbReference>
<reference evidence="2 3" key="1">
    <citation type="journal article" date="2019" name="Int. J. Syst. Evol. Microbiol.">
        <title>The Global Catalogue of Microorganisms (GCM) 10K type strain sequencing project: providing services to taxonomists for standard genome sequencing and annotation.</title>
        <authorList>
            <consortium name="The Broad Institute Genomics Platform"/>
            <consortium name="The Broad Institute Genome Sequencing Center for Infectious Disease"/>
            <person name="Wu L."/>
            <person name="Ma J."/>
        </authorList>
    </citation>
    <scope>NUCLEOTIDE SEQUENCE [LARGE SCALE GENOMIC DNA]</scope>
    <source>
        <strain evidence="2 3">JCM 13518</strain>
    </source>
</reference>
<proteinExistence type="predicted"/>